<evidence type="ECO:0000259" key="1">
    <source>
        <dbReference type="Pfam" id="PF01695"/>
    </source>
</evidence>
<feature type="domain" description="IstB-like ATP-binding" evidence="1">
    <location>
        <begin position="7"/>
        <end position="89"/>
    </location>
</feature>
<proteinExistence type="predicted"/>
<reference evidence="2" key="1">
    <citation type="submission" date="2013-08" db="EMBL/GenBank/DDBJ databases">
        <authorList>
            <person name="Mendez C."/>
            <person name="Richter M."/>
            <person name="Ferrer M."/>
            <person name="Sanchez J."/>
        </authorList>
    </citation>
    <scope>NUCLEOTIDE SEQUENCE</scope>
</reference>
<gene>
    <name evidence="2" type="ORF">B2A_14850</name>
</gene>
<name>T0Y677_9ZZZZ</name>
<evidence type="ECO:0000313" key="2">
    <source>
        <dbReference type="EMBL" id="EQD28623.1"/>
    </source>
</evidence>
<dbReference type="Pfam" id="PF01695">
    <property type="entry name" value="IstB_IS21"/>
    <property type="match status" value="1"/>
</dbReference>
<comment type="caution">
    <text evidence="2">The sequence shown here is derived from an EMBL/GenBank/DDBJ whole genome shotgun (WGS) entry which is preliminary data.</text>
</comment>
<keyword evidence="2" id="KW-0067">ATP-binding</keyword>
<reference evidence="2" key="2">
    <citation type="journal article" date="2014" name="ISME J.">
        <title>Microbial stratification in low pH oxic and suboxic macroscopic growths along an acid mine drainage.</title>
        <authorList>
            <person name="Mendez-Garcia C."/>
            <person name="Mesa V."/>
            <person name="Sprenger R.R."/>
            <person name="Richter M."/>
            <person name="Diez M.S."/>
            <person name="Solano J."/>
            <person name="Bargiela R."/>
            <person name="Golyshina O.V."/>
            <person name="Manteca A."/>
            <person name="Ramos J.L."/>
            <person name="Gallego J.R."/>
            <person name="Llorente I."/>
            <person name="Martins Dos Santos V.A."/>
            <person name="Jensen O.N."/>
            <person name="Pelaez A.I."/>
            <person name="Sanchez J."/>
            <person name="Ferrer M."/>
        </authorList>
    </citation>
    <scope>NUCLEOTIDE SEQUENCE</scope>
</reference>
<keyword evidence="2" id="KW-0547">Nucleotide-binding</keyword>
<dbReference type="EMBL" id="AUZZ01010800">
    <property type="protein sequence ID" value="EQD28623.1"/>
    <property type="molecule type" value="Genomic_DNA"/>
</dbReference>
<dbReference type="GO" id="GO:0005524">
    <property type="term" value="F:ATP binding"/>
    <property type="evidence" value="ECO:0007669"/>
    <property type="project" value="UniProtKB-KW"/>
</dbReference>
<dbReference type="Gene3D" id="3.40.50.300">
    <property type="entry name" value="P-loop containing nucleotide triphosphate hydrolases"/>
    <property type="match status" value="1"/>
</dbReference>
<sequence length="105" mass="11473">TSSGASGVTRPAVLVLDNFGSRKLTSMEAQDLCEILDARTGEKSTVFTTQLPLPHWSEVLGDPVISDAIRDRLDHVAMKFEIKGESYRAVLARQLGKRAASEDRS</sequence>
<protein>
    <submittedName>
        <fullName evidence="2">IstB domain protein ATP-binding protein</fullName>
    </submittedName>
</protein>
<accession>T0Y677</accession>
<organism evidence="2">
    <name type="scientific">mine drainage metagenome</name>
    <dbReference type="NCBI Taxonomy" id="410659"/>
    <lineage>
        <taxon>unclassified sequences</taxon>
        <taxon>metagenomes</taxon>
        <taxon>ecological metagenomes</taxon>
    </lineage>
</organism>
<dbReference type="InterPro" id="IPR027417">
    <property type="entry name" value="P-loop_NTPase"/>
</dbReference>
<dbReference type="AlphaFoldDB" id="T0Y677"/>
<dbReference type="InterPro" id="IPR002611">
    <property type="entry name" value="IstB_ATP-bd"/>
</dbReference>
<feature type="non-terminal residue" evidence="2">
    <location>
        <position position="1"/>
    </location>
</feature>